<keyword evidence="3 6" id="KW-0812">Transmembrane</keyword>
<evidence type="ECO:0000256" key="4">
    <source>
        <dbReference type="ARBA" id="ARBA00022989"/>
    </source>
</evidence>
<dbReference type="HOGENOM" id="CLU_044208_1_2_2"/>
<feature type="transmembrane region" description="Helical" evidence="6">
    <location>
        <begin position="96"/>
        <end position="117"/>
    </location>
</feature>
<evidence type="ECO:0000313" key="9">
    <source>
        <dbReference type="Proteomes" id="UP000002315"/>
    </source>
</evidence>
<dbReference type="PANTHER" id="PTHR42709:SF6">
    <property type="entry name" value="UNDECAPRENYL PHOSPHATE TRANSPORTER A"/>
    <property type="match status" value="1"/>
</dbReference>
<accession>E3GWF6</accession>
<dbReference type="InterPro" id="IPR051311">
    <property type="entry name" value="DedA_domain"/>
</dbReference>
<organism evidence="8 9">
    <name type="scientific">Methanothermus fervidus (strain ATCC 43054 / DSM 2088 / JCM 10308 / V24 S)</name>
    <dbReference type="NCBI Taxonomy" id="523846"/>
    <lineage>
        <taxon>Archaea</taxon>
        <taxon>Methanobacteriati</taxon>
        <taxon>Methanobacteriota</taxon>
        <taxon>Methanomada group</taxon>
        <taxon>Methanobacteria</taxon>
        <taxon>Methanobacteriales</taxon>
        <taxon>Methanothermaceae</taxon>
        <taxon>Methanothermus</taxon>
    </lineage>
</organism>
<dbReference type="KEGG" id="mfv:Mfer_1129"/>
<feature type="transmembrane region" description="Helical" evidence="6">
    <location>
        <begin position="213"/>
        <end position="234"/>
    </location>
</feature>
<evidence type="ECO:0000256" key="5">
    <source>
        <dbReference type="ARBA" id="ARBA00023136"/>
    </source>
</evidence>
<dbReference type="GO" id="GO:0005886">
    <property type="term" value="C:plasma membrane"/>
    <property type="evidence" value="ECO:0007669"/>
    <property type="project" value="UniProtKB-SubCell"/>
</dbReference>
<dbReference type="PANTHER" id="PTHR42709">
    <property type="entry name" value="ALKALINE PHOSPHATASE LIKE PROTEIN"/>
    <property type="match status" value="1"/>
</dbReference>
<proteinExistence type="predicted"/>
<dbReference type="STRING" id="523846.Mfer_1129"/>
<dbReference type="AlphaFoldDB" id="E3GWF6"/>
<evidence type="ECO:0000256" key="1">
    <source>
        <dbReference type="ARBA" id="ARBA00004651"/>
    </source>
</evidence>
<comment type="subcellular location">
    <subcellularLocation>
        <location evidence="1">Cell membrane</location>
        <topology evidence="1">Multi-pass membrane protein</topology>
    </subcellularLocation>
</comment>
<feature type="domain" description="VTT" evidence="7">
    <location>
        <begin position="75"/>
        <end position="202"/>
    </location>
</feature>
<keyword evidence="9" id="KW-1185">Reference proteome</keyword>
<keyword evidence="5 6" id="KW-0472">Membrane</keyword>
<keyword evidence="4 6" id="KW-1133">Transmembrane helix</keyword>
<keyword evidence="2" id="KW-1003">Cell membrane</keyword>
<evidence type="ECO:0000256" key="6">
    <source>
        <dbReference type="SAM" id="Phobius"/>
    </source>
</evidence>
<protein>
    <submittedName>
        <fullName evidence="8">SNARE associated Golgi protein-like protein</fullName>
    </submittedName>
</protein>
<dbReference type="EMBL" id="CP002278">
    <property type="protein sequence ID" value="ADP77921.1"/>
    <property type="molecule type" value="Genomic_DNA"/>
</dbReference>
<gene>
    <name evidence="8" type="ordered locus">Mfer_1129</name>
</gene>
<evidence type="ECO:0000256" key="3">
    <source>
        <dbReference type="ARBA" id="ARBA00022692"/>
    </source>
</evidence>
<reference evidence="8 9" key="1">
    <citation type="journal article" date="2010" name="Stand. Genomic Sci.">
        <title>Complete genome sequence of Methanothermus fervidus type strain (V24S).</title>
        <authorList>
            <person name="Anderson I."/>
            <person name="Djao O.D."/>
            <person name="Misra M."/>
            <person name="Chertkov O."/>
            <person name="Nolan M."/>
            <person name="Lucas S."/>
            <person name="Lapidus A."/>
            <person name="Del Rio T.G."/>
            <person name="Tice H."/>
            <person name="Cheng J.F."/>
            <person name="Tapia R."/>
            <person name="Han C."/>
            <person name="Goodwin L."/>
            <person name="Pitluck S."/>
            <person name="Liolios K."/>
            <person name="Ivanova N."/>
            <person name="Mavromatis K."/>
            <person name="Mikhailova N."/>
            <person name="Pati A."/>
            <person name="Brambilla E."/>
            <person name="Chen A."/>
            <person name="Palaniappan K."/>
            <person name="Land M."/>
            <person name="Hauser L."/>
            <person name="Chang Y.J."/>
            <person name="Jeffries C.D."/>
            <person name="Sikorski J."/>
            <person name="Spring S."/>
            <person name="Rohde M."/>
            <person name="Eichinger K."/>
            <person name="Huber H."/>
            <person name="Wirth R."/>
            <person name="Goker M."/>
            <person name="Detter J.C."/>
            <person name="Woyke T."/>
            <person name="Bristow J."/>
            <person name="Eisen J.A."/>
            <person name="Markowitz V."/>
            <person name="Hugenholtz P."/>
            <person name="Klenk H.P."/>
            <person name="Kyrpides N.C."/>
        </authorList>
    </citation>
    <scope>NUCLEOTIDE SEQUENCE [LARGE SCALE GENOMIC DNA]</scope>
    <source>
        <strain evidence="9">ATCC 43054 / DSM 2088 / JCM 10308 / V24 S</strain>
    </source>
</reference>
<sequence length="238" mass="26995">MQILKRGRDNPHRMSERKLIVFGQVFSMRSSSKNWGEEMAGIVETIANFIISLIESTGYIGIFFTMVLESACIPLPSEIIMPFSGYVAWKGNLNLYLVVMAGALGNLVGSWIAYFVGIKGGRPFLEKYGKYIFITKKKLEMADKWFKRYGHEAVFISRVMPIVRTFISLPAGTAKMDLKKFSIYTFIGSIPWCYMLAYVGYSLGPHWKSVVEIFHKLDYIVAIGIVIVIIYIIAKNRG</sequence>
<evidence type="ECO:0000256" key="2">
    <source>
        <dbReference type="ARBA" id="ARBA00022475"/>
    </source>
</evidence>
<feature type="transmembrane region" description="Helical" evidence="6">
    <location>
        <begin position="58"/>
        <end position="76"/>
    </location>
</feature>
<dbReference type="InterPro" id="IPR032816">
    <property type="entry name" value="VTT_dom"/>
</dbReference>
<name>E3GWF6_METFV</name>
<evidence type="ECO:0000313" key="8">
    <source>
        <dbReference type="EMBL" id="ADP77921.1"/>
    </source>
</evidence>
<dbReference type="Proteomes" id="UP000002315">
    <property type="component" value="Chromosome"/>
</dbReference>
<evidence type="ECO:0000259" key="7">
    <source>
        <dbReference type="Pfam" id="PF09335"/>
    </source>
</evidence>
<dbReference type="Pfam" id="PF09335">
    <property type="entry name" value="VTT_dom"/>
    <property type="match status" value="1"/>
</dbReference>
<feature type="transmembrane region" description="Helical" evidence="6">
    <location>
        <begin position="181"/>
        <end position="201"/>
    </location>
</feature>